<dbReference type="STRING" id="1385511.GCA_000425225_00179"/>
<evidence type="ECO:0000256" key="4">
    <source>
        <dbReference type="PROSITE-ProRule" id="PRU00169"/>
    </source>
</evidence>
<dbReference type="RefSeq" id="WP_027445256.1">
    <property type="nucleotide sequence ID" value="NZ_AULJ01000001.1"/>
</dbReference>
<feature type="domain" description="HTH araC/xylS-type" evidence="5">
    <location>
        <begin position="389"/>
        <end position="488"/>
    </location>
</feature>
<dbReference type="AlphaFoldDB" id="A0A0A5GKJ1"/>
<dbReference type="InterPro" id="IPR020449">
    <property type="entry name" value="Tscrpt_reg_AraC-type_HTH"/>
</dbReference>
<dbReference type="SUPFAM" id="SSF46689">
    <property type="entry name" value="Homeodomain-like"/>
    <property type="match status" value="1"/>
</dbReference>
<evidence type="ECO:0000256" key="1">
    <source>
        <dbReference type="ARBA" id="ARBA00023015"/>
    </source>
</evidence>
<keyword evidence="3" id="KW-0804">Transcription</keyword>
<evidence type="ECO:0000313" key="8">
    <source>
        <dbReference type="Proteomes" id="UP000030403"/>
    </source>
</evidence>
<dbReference type="GO" id="GO:0000160">
    <property type="term" value="P:phosphorelay signal transduction system"/>
    <property type="evidence" value="ECO:0007669"/>
    <property type="project" value="InterPro"/>
</dbReference>
<dbReference type="PANTHER" id="PTHR43280">
    <property type="entry name" value="ARAC-FAMILY TRANSCRIPTIONAL REGULATOR"/>
    <property type="match status" value="1"/>
</dbReference>
<proteinExistence type="predicted"/>
<dbReference type="InterPro" id="IPR001789">
    <property type="entry name" value="Sig_transdc_resp-reg_receiver"/>
</dbReference>
<dbReference type="Proteomes" id="UP000030403">
    <property type="component" value="Unassembled WGS sequence"/>
</dbReference>
<evidence type="ECO:0000256" key="2">
    <source>
        <dbReference type="ARBA" id="ARBA00023125"/>
    </source>
</evidence>
<dbReference type="EMBL" id="AVPF01000001">
    <property type="protein sequence ID" value="KGX91748.1"/>
    <property type="molecule type" value="Genomic_DNA"/>
</dbReference>
<evidence type="ECO:0000259" key="5">
    <source>
        <dbReference type="PROSITE" id="PS01124"/>
    </source>
</evidence>
<evidence type="ECO:0000313" key="7">
    <source>
        <dbReference type="EMBL" id="KGX91748.1"/>
    </source>
</evidence>
<sequence length="490" mass="57797">MKLLIADRDNNERVGINWMIQAYSIPIEETILVDSYDELITNIENKQPEIICVELDMISKDGWNDFKRCVDSYVKFIILTTTESTFARAMQAIEVKAEELLVKPNTPDTIKHAVDHCVQKVQRQPYATNSVSLQQETEISYHALFLNDEKIGEEYHLLLLQTESPNRLKDLRYFLKQYHIQHPWFQFPVTDVIAVVMNTSIEQMIQDAQHLLKAWEAQYDEPLVIVHDCDEKETQSIYRKYQDARNAVGLTFYTGYRQIIPSNLEEQWQVIDPFLSSAEQREWVDMLSEGDKEQLKNWMYREFLQMDQPYPDPGLVRTRLTSILAQIRRFMKNHYLDTGSYETSYHRVFETILYNPVLYRIVQELLLFVYDVIDGVAKQQERSRLDITEQALRYIEENFHLTDLDLNMVALSVDRSPAYMSHLLGKKHGKSFRELLRDIRVKEAKRLLLQTDFPIQSIAEKSGFHNANYFSRIFKDHTGVSPRLFRQQMN</sequence>
<dbReference type="InterPro" id="IPR018062">
    <property type="entry name" value="HTH_AraC-typ_CS"/>
</dbReference>
<dbReference type="SUPFAM" id="SSF52172">
    <property type="entry name" value="CheY-like"/>
    <property type="match status" value="1"/>
</dbReference>
<dbReference type="PRINTS" id="PR00032">
    <property type="entry name" value="HTHARAC"/>
</dbReference>
<dbReference type="PROSITE" id="PS01124">
    <property type="entry name" value="HTH_ARAC_FAMILY_2"/>
    <property type="match status" value="1"/>
</dbReference>
<dbReference type="PROSITE" id="PS50110">
    <property type="entry name" value="RESPONSE_REGULATORY"/>
    <property type="match status" value="1"/>
</dbReference>
<comment type="caution">
    <text evidence="4">Lacks conserved residue(s) required for the propagation of feature annotation.</text>
</comment>
<dbReference type="Pfam" id="PF12833">
    <property type="entry name" value="HTH_18"/>
    <property type="match status" value="1"/>
</dbReference>
<comment type="caution">
    <text evidence="7">The sequence shown here is derived from an EMBL/GenBank/DDBJ whole genome shotgun (WGS) entry which is preliminary data.</text>
</comment>
<dbReference type="Gene3D" id="1.10.10.60">
    <property type="entry name" value="Homeodomain-like"/>
    <property type="match status" value="2"/>
</dbReference>
<dbReference type="GO" id="GO:0003700">
    <property type="term" value="F:DNA-binding transcription factor activity"/>
    <property type="evidence" value="ECO:0007669"/>
    <property type="project" value="InterPro"/>
</dbReference>
<dbReference type="InterPro" id="IPR011006">
    <property type="entry name" value="CheY-like_superfamily"/>
</dbReference>
<dbReference type="PANTHER" id="PTHR43280:SF2">
    <property type="entry name" value="HTH-TYPE TRANSCRIPTIONAL REGULATOR EXSA"/>
    <property type="match status" value="1"/>
</dbReference>
<name>A0A0A5GKJ1_9BACI</name>
<accession>A0A0A5GKJ1</accession>
<dbReference type="eggNOG" id="COG2197">
    <property type="taxonomic scope" value="Bacteria"/>
</dbReference>
<dbReference type="InterPro" id="IPR018060">
    <property type="entry name" value="HTH_AraC"/>
</dbReference>
<keyword evidence="8" id="KW-1185">Reference proteome</keyword>
<dbReference type="InterPro" id="IPR009057">
    <property type="entry name" value="Homeodomain-like_sf"/>
</dbReference>
<dbReference type="GO" id="GO:0043565">
    <property type="term" value="F:sequence-specific DNA binding"/>
    <property type="evidence" value="ECO:0007669"/>
    <property type="project" value="InterPro"/>
</dbReference>
<feature type="domain" description="Response regulatory" evidence="6">
    <location>
        <begin position="2"/>
        <end position="118"/>
    </location>
</feature>
<dbReference type="eggNOG" id="COG4977">
    <property type="taxonomic scope" value="Bacteria"/>
</dbReference>
<gene>
    <name evidence="7" type="ORF">N783_00380</name>
</gene>
<evidence type="ECO:0000259" key="6">
    <source>
        <dbReference type="PROSITE" id="PS50110"/>
    </source>
</evidence>
<evidence type="ECO:0000256" key="3">
    <source>
        <dbReference type="ARBA" id="ARBA00023163"/>
    </source>
</evidence>
<dbReference type="PROSITE" id="PS00041">
    <property type="entry name" value="HTH_ARAC_FAMILY_1"/>
    <property type="match status" value="1"/>
</dbReference>
<keyword evidence="1" id="KW-0805">Transcription regulation</keyword>
<keyword evidence="2" id="KW-0238">DNA-binding</keyword>
<protein>
    <submittedName>
        <fullName evidence="7">AraC family transcriptional regulator</fullName>
    </submittedName>
</protein>
<dbReference type="Gene3D" id="3.40.50.2300">
    <property type="match status" value="1"/>
</dbReference>
<dbReference type="SMART" id="SM00342">
    <property type="entry name" value="HTH_ARAC"/>
    <property type="match status" value="1"/>
</dbReference>
<reference evidence="7 8" key="1">
    <citation type="submission" date="2013-08" db="EMBL/GenBank/DDBJ databases">
        <authorList>
            <person name="Huang J."/>
            <person name="Wang G."/>
        </authorList>
    </citation>
    <scope>NUCLEOTIDE SEQUENCE [LARGE SCALE GENOMIC DNA]</scope>
    <source>
        <strain evidence="7 8">BH030004</strain>
    </source>
</reference>
<organism evidence="7 8">
    <name type="scientific">Pontibacillus marinus BH030004 = DSM 16465</name>
    <dbReference type="NCBI Taxonomy" id="1385511"/>
    <lineage>
        <taxon>Bacteria</taxon>
        <taxon>Bacillati</taxon>
        <taxon>Bacillota</taxon>
        <taxon>Bacilli</taxon>
        <taxon>Bacillales</taxon>
        <taxon>Bacillaceae</taxon>
        <taxon>Pontibacillus</taxon>
    </lineage>
</organism>